<name>A0A8J6BY10_ZIZPA</name>
<evidence type="ECO:0000313" key="1">
    <source>
        <dbReference type="EMBL" id="KAG8096190.1"/>
    </source>
</evidence>
<keyword evidence="2" id="KW-1185">Reference proteome</keyword>
<reference evidence="1" key="1">
    <citation type="journal article" date="2021" name="bioRxiv">
        <title>Whole Genome Assembly and Annotation of Northern Wild Rice, Zizania palustris L., Supports a Whole Genome Duplication in the Zizania Genus.</title>
        <authorList>
            <person name="Haas M."/>
            <person name="Kono T."/>
            <person name="Macchietto M."/>
            <person name="Millas R."/>
            <person name="McGilp L."/>
            <person name="Shao M."/>
            <person name="Duquette J."/>
            <person name="Hirsch C.N."/>
            <person name="Kimball J."/>
        </authorList>
    </citation>
    <scope>NUCLEOTIDE SEQUENCE</scope>
    <source>
        <tissue evidence="1">Fresh leaf tissue</tissue>
    </source>
</reference>
<organism evidence="1 2">
    <name type="scientific">Zizania palustris</name>
    <name type="common">Northern wild rice</name>
    <dbReference type="NCBI Taxonomy" id="103762"/>
    <lineage>
        <taxon>Eukaryota</taxon>
        <taxon>Viridiplantae</taxon>
        <taxon>Streptophyta</taxon>
        <taxon>Embryophyta</taxon>
        <taxon>Tracheophyta</taxon>
        <taxon>Spermatophyta</taxon>
        <taxon>Magnoliopsida</taxon>
        <taxon>Liliopsida</taxon>
        <taxon>Poales</taxon>
        <taxon>Poaceae</taxon>
        <taxon>BOP clade</taxon>
        <taxon>Oryzoideae</taxon>
        <taxon>Oryzeae</taxon>
        <taxon>Zizaniinae</taxon>
        <taxon>Zizania</taxon>
    </lineage>
</organism>
<protein>
    <submittedName>
        <fullName evidence="1">Uncharacterized protein</fullName>
    </submittedName>
</protein>
<gene>
    <name evidence="1" type="ORF">GUJ93_ZPchr0013g35278</name>
</gene>
<dbReference type="Proteomes" id="UP000729402">
    <property type="component" value="Unassembled WGS sequence"/>
</dbReference>
<reference evidence="1" key="2">
    <citation type="submission" date="2021-02" db="EMBL/GenBank/DDBJ databases">
        <authorList>
            <person name="Kimball J.A."/>
            <person name="Haas M.W."/>
            <person name="Macchietto M."/>
            <person name="Kono T."/>
            <person name="Duquette J."/>
            <person name="Shao M."/>
        </authorList>
    </citation>
    <scope>NUCLEOTIDE SEQUENCE</scope>
    <source>
        <tissue evidence="1">Fresh leaf tissue</tissue>
    </source>
</reference>
<sequence length="115" mass="13013">MPSSVPEGADRATLEVVFMAPKVVPASTVVVEEAPRPSRGPLTRLVKGGMTECLEVLKRYDQETTMSFPASVSQMPVYQVHSFCRHFEGFVRKLRMMVTFHGFLFEPEFHGVYME</sequence>
<proteinExistence type="predicted"/>
<dbReference type="AlphaFoldDB" id="A0A8J6BY10"/>
<evidence type="ECO:0000313" key="2">
    <source>
        <dbReference type="Proteomes" id="UP000729402"/>
    </source>
</evidence>
<accession>A0A8J6BY10</accession>
<dbReference type="EMBL" id="JAAALK010000079">
    <property type="protein sequence ID" value="KAG8096190.1"/>
    <property type="molecule type" value="Genomic_DNA"/>
</dbReference>
<comment type="caution">
    <text evidence="1">The sequence shown here is derived from an EMBL/GenBank/DDBJ whole genome shotgun (WGS) entry which is preliminary data.</text>
</comment>